<accession>A0A8E2DTZ5</accession>
<reference evidence="1 2" key="1">
    <citation type="submission" date="2016-07" db="EMBL/GenBank/DDBJ databases">
        <title>Draft genome of the white-rot fungus Obba rivulosa 3A-2.</title>
        <authorList>
            <consortium name="DOE Joint Genome Institute"/>
            <person name="Miettinen O."/>
            <person name="Riley R."/>
            <person name="Acob R."/>
            <person name="Barry K."/>
            <person name="Cullen D."/>
            <person name="De Vries R."/>
            <person name="Hainaut M."/>
            <person name="Hatakka A."/>
            <person name="Henrissat B."/>
            <person name="Hilden K."/>
            <person name="Kuo R."/>
            <person name="Labutti K."/>
            <person name="Lipzen A."/>
            <person name="Makela M.R."/>
            <person name="Sandor L."/>
            <person name="Spatafora J.W."/>
            <person name="Grigoriev I.V."/>
            <person name="Hibbett D.S."/>
        </authorList>
    </citation>
    <scope>NUCLEOTIDE SEQUENCE [LARGE SCALE GENOMIC DNA]</scope>
    <source>
        <strain evidence="1 2">3A-2</strain>
    </source>
</reference>
<protein>
    <recommendedName>
        <fullName evidence="3">F-box domain-containing protein</fullName>
    </recommendedName>
</protein>
<evidence type="ECO:0000313" key="2">
    <source>
        <dbReference type="Proteomes" id="UP000250043"/>
    </source>
</evidence>
<organism evidence="1 2">
    <name type="scientific">Obba rivulosa</name>
    <dbReference type="NCBI Taxonomy" id="1052685"/>
    <lineage>
        <taxon>Eukaryota</taxon>
        <taxon>Fungi</taxon>
        <taxon>Dikarya</taxon>
        <taxon>Basidiomycota</taxon>
        <taxon>Agaricomycotina</taxon>
        <taxon>Agaricomycetes</taxon>
        <taxon>Polyporales</taxon>
        <taxon>Gelatoporiaceae</taxon>
        <taxon>Obba</taxon>
    </lineage>
</organism>
<feature type="non-terminal residue" evidence="1">
    <location>
        <position position="82"/>
    </location>
</feature>
<name>A0A8E2DTZ5_9APHY</name>
<dbReference type="EMBL" id="KV722335">
    <property type="protein sequence ID" value="OCH95643.1"/>
    <property type="molecule type" value="Genomic_DNA"/>
</dbReference>
<sequence length="82" mass="9217">MVSHLTPCASSQFIDIVLEFVALERRPSLSNASPRLPPELLDQIVGHLHDDRRALSNCSIASRALLPRARHHLFSHIRLNDS</sequence>
<dbReference type="OrthoDB" id="2921803at2759"/>
<evidence type="ECO:0008006" key="3">
    <source>
        <dbReference type="Google" id="ProtNLM"/>
    </source>
</evidence>
<proteinExistence type="predicted"/>
<dbReference type="AlphaFoldDB" id="A0A8E2DTZ5"/>
<evidence type="ECO:0000313" key="1">
    <source>
        <dbReference type="EMBL" id="OCH95643.1"/>
    </source>
</evidence>
<keyword evidence="2" id="KW-1185">Reference proteome</keyword>
<gene>
    <name evidence="1" type="ORF">OBBRIDRAFT_720246</name>
</gene>
<dbReference type="Proteomes" id="UP000250043">
    <property type="component" value="Unassembled WGS sequence"/>
</dbReference>